<feature type="non-terminal residue" evidence="12">
    <location>
        <position position="1"/>
    </location>
</feature>
<evidence type="ECO:0000256" key="1">
    <source>
        <dbReference type="ARBA" id="ARBA00012513"/>
    </source>
</evidence>
<comment type="catalytic activity">
    <reaction evidence="7">
        <text>L-threonyl-[protein] + ATP = O-phospho-L-threonyl-[protein] + ADP + H(+)</text>
        <dbReference type="Rhea" id="RHEA:46608"/>
        <dbReference type="Rhea" id="RHEA-COMP:11060"/>
        <dbReference type="Rhea" id="RHEA-COMP:11605"/>
        <dbReference type="ChEBI" id="CHEBI:15378"/>
        <dbReference type="ChEBI" id="CHEBI:30013"/>
        <dbReference type="ChEBI" id="CHEBI:30616"/>
        <dbReference type="ChEBI" id="CHEBI:61977"/>
        <dbReference type="ChEBI" id="CHEBI:456216"/>
        <dbReference type="EC" id="2.7.11.1"/>
    </reaction>
</comment>
<proteinExistence type="predicted"/>
<dbReference type="EMBL" id="GDID01003737">
    <property type="protein sequence ID" value="JAP92869.1"/>
    <property type="molecule type" value="Transcribed_RNA"/>
</dbReference>
<dbReference type="SMART" id="SM00220">
    <property type="entry name" value="S_TKc"/>
    <property type="match status" value="1"/>
</dbReference>
<evidence type="ECO:0000256" key="10">
    <source>
        <dbReference type="SAM" id="Coils"/>
    </source>
</evidence>
<dbReference type="GO" id="GO:0005956">
    <property type="term" value="C:protein kinase CK2 complex"/>
    <property type="evidence" value="ECO:0007669"/>
    <property type="project" value="TreeGrafter"/>
</dbReference>
<dbReference type="GO" id="GO:0051726">
    <property type="term" value="P:regulation of cell cycle"/>
    <property type="evidence" value="ECO:0007669"/>
    <property type="project" value="TreeGrafter"/>
</dbReference>
<dbReference type="InterPro" id="IPR000719">
    <property type="entry name" value="Prot_kinase_dom"/>
</dbReference>
<evidence type="ECO:0000256" key="4">
    <source>
        <dbReference type="ARBA" id="ARBA00022741"/>
    </source>
</evidence>
<reference evidence="12" key="1">
    <citation type="submission" date="2015-07" db="EMBL/GenBank/DDBJ databases">
        <title>Adaptation to a free-living lifestyle via gene acquisitions in the diplomonad Trepomonas sp. PC1.</title>
        <authorList>
            <person name="Xu F."/>
            <person name="Jerlstrom-Hultqvist J."/>
            <person name="Kolisko M."/>
            <person name="Simpson A.G.B."/>
            <person name="Roger A.J."/>
            <person name="Svard S.G."/>
            <person name="Andersson J.O."/>
        </authorList>
    </citation>
    <scope>NUCLEOTIDE SEQUENCE</scope>
    <source>
        <strain evidence="12">PC1</strain>
    </source>
</reference>
<evidence type="ECO:0000256" key="2">
    <source>
        <dbReference type="ARBA" id="ARBA00022527"/>
    </source>
</evidence>
<evidence type="ECO:0000256" key="7">
    <source>
        <dbReference type="ARBA" id="ARBA00047899"/>
    </source>
</evidence>
<name>A0A146KBW5_9EUKA</name>
<dbReference type="InterPro" id="IPR008271">
    <property type="entry name" value="Ser/Thr_kinase_AS"/>
</dbReference>
<dbReference type="Gene3D" id="3.30.200.20">
    <property type="entry name" value="Phosphorylase Kinase, domain 1"/>
    <property type="match status" value="1"/>
</dbReference>
<keyword evidence="5 12" id="KW-0418">Kinase</keyword>
<accession>A0A146KBW5</accession>
<dbReference type="PANTHER" id="PTHR24054:SF0">
    <property type="entry name" value="CASEIN KINASE II SUBUNIT ALPHA"/>
    <property type="match status" value="1"/>
</dbReference>
<evidence type="ECO:0000256" key="8">
    <source>
        <dbReference type="ARBA" id="ARBA00048679"/>
    </source>
</evidence>
<keyword evidence="6 9" id="KW-0067">ATP-binding</keyword>
<feature type="coiled-coil region" evidence="10">
    <location>
        <begin position="992"/>
        <end position="1027"/>
    </location>
</feature>
<dbReference type="Gene3D" id="1.10.510.10">
    <property type="entry name" value="Transferase(Phosphotransferase) domain 1"/>
    <property type="match status" value="1"/>
</dbReference>
<evidence type="ECO:0000259" key="11">
    <source>
        <dbReference type="PROSITE" id="PS50011"/>
    </source>
</evidence>
<evidence type="ECO:0000256" key="6">
    <source>
        <dbReference type="ARBA" id="ARBA00022840"/>
    </source>
</evidence>
<evidence type="ECO:0000256" key="9">
    <source>
        <dbReference type="PROSITE-ProRule" id="PRU10141"/>
    </source>
</evidence>
<dbReference type="EC" id="2.7.11.1" evidence="1"/>
<evidence type="ECO:0000256" key="5">
    <source>
        <dbReference type="ARBA" id="ARBA00022777"/>
    </source>
</evidence>
<dbReference type="PROSITE" id="PS00107">
    <property type="entry name" value="PROTEIN_KINASE_ATP"/>
    <property type="match status" value="1"/>
</dbReference>
<dbReference type="PROSITE" id="PS50011">
    <property type="entry name" value="PROTEIN_KINASE_DOM"/>
    <property type="match status" value="1"/>
</dbReference>
<keyword evidence="10" id="KW-0175">Coiled coil</keyword>
<dbReference type="GO" id="GO:0004674">
    <property type="term" value="F:protein serine/threonine kinase activity"/>
    <property type="evidence" value="ECO:0007669"/>
    <property type="project" value="UniProtKB-KW"/>
</dbReference>
<dbReference type="InterPro" id="IPR045216">
    <property type="entry name" value="CK2_alpha"/>
</dbReference>
<comment type="catalytic activity">
    <reaction evidence="8">
        <text>L-seryl-[protein] + ATP = O-phospho-L-seryl-[protein] + ADP + H(+)</text>
        <dbReference type="Rhea" id="RHEA:17989"/>
        <dbReference type="Rhea" id="RHEA-COMP:9863"/>
        <dbReference type="Rhea" id="RHEA-COMP:11604"/>
        <dbReference type="ChEBI" id="CHEBI:15378"/>
        <dbReference type="ChEBI" id="CHEBI:29999"/>
        <dbReference type="ChEBI" id="CHEBI:30616"/>
        <dbReference type="ChEBI" id="CHEBI:83421"/>
        <dbReference type="ChEBI" id="CHEBI:456216"/>
        <dbReference type="EC" id="2.7.11.1"/>
    </reaction>
</comment>
<dbReference type="PANTHER" id="PTHR24054">
    <property type="entry name" value="CASEIN KINASE II SUBUNIT ALPHA"/>
    <property type="match status" value="1"/>
</dbReference>
<feature type="binding site" evidence="9">
    <location>
        <position position="50"/>
    </location>
    <ligand>
        <name>ATP</name>
        <dbReference type="ChEBI" id="CHEBI:30616"/>
    </ligand>
</feature>
<evidence type="ECO:0000256" key="3">
    <source>
        <dbReference type="ARBA" id="ARBA00022679"/>
    </source>
</evidence>
<protein>
    <recommendedName>
        <fullName evidence="1">non-specific serine/threonine protein kinase</fullName>
        <ecNumber evidence="1">2.7.11.1</ecNumber>
    </recommendedName>
</protein>
<dbReference type="InterPro" id="IPR011009">
    <property type="entry name" value="Kinase-like_dom_sf"/>
</dbReference>
<keyword evidence="4 9" id="KW-0547">Nucleotide-binding</keyword>
<gene>
    <name evidence="12" type="ORF">TPC1_15048</name>
</gene>
<dbReference type="InterPro" id="IPR017441">
    <property type="entry name" value="Protein_kinase_ATP_BS"/>
</dbReference>
<dbReference type="SUPFAM" id="SSF56112">
    <property type="entry name" value="Protein kinase-like (PK-like)"/>
    <property type="match status" value="1"/>
</dbReference>
<dbReference type="PROSITE" id="PS00108">
    <property type="entry name" value="PROTEIN_KINASE_ST"/>
    <property type="match status" value="1"/>
</dbReference>
<feature type="coiled-coil region" evidence="10">
    <location>
        <begin position="792"/>
        <end position="884"/>
    </location>
</feature>
<dbReference type="GO" id="GO:0005524">
    <property type="term" value="F:ATP binding"/>
    <property type="evidence" value="ECO:0007669"/>
    <property type="project" value="UniProtKB-UniRule"/>
</dbReference>
<feature type="domain" description="Protein kinase" evidence="11">
    <location>
        <begin position="22"/>
        <end position="361"/>
    </location>
</feature>
<organism evidence="12">
    <name type="scientific">Trepomonas sp. PC1</name>
    <dbReference type="NCBI Taxonomy" id="1076344"/>
    <lineage>
        <taxon>Eukaryota</taxon>
        <taxon>Metamonada</taxon>
        <taxon>Diplomonadida</taxon>
        <taxon>Hexamitidae</taxon>
        <taxon>Hexamitinae</taxon>
        <taxon>Trepomonas</taxon>
    </lineage>
</organism>
<evidence type="ECO:0000313" key="12">
    <source>
        <dbReference type="EMBL" id="JAP92869.1"/>
    </source>
</evidence>
<feature type="coiled-coil region" evidence="10">
    <location>
        <begin position="592"/>
        <end position="619"/>
    </location>
</feature>
<sequence length="1433" mass="165468">MDDPIDDGNTRREFPEIPVDRYKIVQHIGKGAFSRVFLAYTPEFQRRAIKRIRMTAKPHMLLKEIEFLRRLEGKDNIVQIKEIRFHDVNLQTTVITNYLDTDDFKSIILEFTPREIQAYMRSLLTALSHLEKAPDPQNSDLRGILHRDVKPGNFLFERATGKGLLIDFGLAQSIKDAREFPLQRQQKKQQAQNRPVQTDFTRAYEISGYINKESTSNRQLPTQPHSGTHGYRAPEILVPVRNQDTKIDSWSAGVILLQIISGKTSIFRGQPNTDVYELLAIRAIIGTDRFIQGMSRLKADFSLTAGVAMPQSISLEEMCEWYNPDLLAVLPSTCFDLCRRLLEFDPQRRLSASQALMHPFLSTPAQLLPDFRFQDGACNKSVVAFLKDQGLRKDNDESQLAALRKRSQDIADLLGLCKGTSETLAEEYSRMILSQMIPLPKDIRKAIEKAVQKFGCDRTVQSPSGLIIERPKQSDFNFPATQAVQDLSSCQQTTIAKPRLAAAPGYQARPAYCETQIQKKIAENMKQLEKSAEFMQLSEESKQQQIEKMQKQTKTQIYDQLWEEANKEKEEFERAVRATAFRRRVDPWIQPLKALDKELRLAQRQVRQAAEEYRRVVIEKGLVQVDQIKSENESPMAQKQQESVKNQKISPKEEITFNKTSQQLNQVKLIQFIMQNQISQKDPFQSLVQQITSNAWASIEKRQLAQKSTDEDVLKLQELNKKAAKLATVSHRIALNGPAGWNVQGYSYYCKCESTEDYLKQNYRQDTAQRAYQFQRQIHMIVQEQQILQEQIQGVQGLILAQEDEIKKYKQEIQVLQQKQKDQVYKQQHNYFKLLEANVSQNADQAQKMLDFYNQQLQKLQSDQDKLQKKFEKEKTEKQDYIKQFMDTHQTIQQQKFAPNSDLENTSNLWSETITVSDEFSEIKPNAEQLKKLGVEYNPNELQEPYFANYDEIKQVFQVNEAIKQQRHERRERIRKFEAIKAKFYDPAVVELQELQDQIMQQRKTLIEKLEQQKLQQQEFVQETKRLHGEMLPRAVLETQPELLSQVVAVQQMCSKLQKPGQAKQKVQKSENDFMDDSEIEKQAKERQEEIIKKHLSATVNQHIDIEKKAQSLFNLFASPLGRFYLCFNRLISGNPQEVVDRGQLLTWISKADVPLSKSLIELQQTLQKLSLAYVKTPVGKKDLLLTAAAVQSELDLRSDYAQNADLANLGLSRRAPNLEYLLQINGKLSPLIRPIDENYTRSTSAITGLTKSATHRSLADPGRTQSRYPQTAKYIQTMLEQTLKRYITLPGVLDQIEVDMQEAISAIKARMFEVSIEELYKQGNKLWLGRIRDAIKELGAQTVYEIAKGCAYPEAFVVGMMGEKIRAERTVDQSQIYKARGFMTKEDDKKLHEKKISGDIVEKLAFEAKARQLLLTDKYGGQRHRKIVKMWK</sequence>
<keyword evidence="3" id="KW-0808">Transferase</keyword>
<keyword evidence="2" id="KW-0723">Serine/threonine-protein kinase</keyword>
<dbReference type="GO" id="GO:0005829">
    <property type="term" value="C:cytosol"/>
    <property type="evidence" value="ECO:0007669"/>
    <property type="project" value="TreeGrafter"/>
</dbReference>
<dbReference type="GO" id="GO:0005634">
    <property type="term" value="C:nucleus"/>
    <property type="evidence" value="ECO:0007669"/>
    <property type="project" value="TreeGrafter"/>
</dbReference>
<dbReference type="Pfam" id="PF00069">
    <property type="entry name" value="Pkinase"/>
    <property type="match status" value="1"/>
</dbReference>